<dbReference type="Pfam" id="PF07484">
    <property type="entry name" value="Collar"/>
    <property type="match status" value="1"/>
</dbReference>
<name>A0A372IKL0_9BACT</name>
<dbReference type="Proteomes" id="UP000264702">
    <property type="component" value="Unassembled WGS sequence"/>
</dbReference>
<organism evidence="2 3">
    <name type="scientific">Paracidobacterium acidisoli</name>
    <dbReference type="NCBI Taxonomy" id="2303751"/>
    <lineage>
        <taxon>Bacteria</taxon>
        <taxon>Pseudomonadati</taxon>
        <taxon>Acidobacteriota</taxon>
        <taxon>Terriglobia</taxon>
        <taxon>Terriglobales</taxon>
        <taxon>Acidobacteriaceae</taxon>
        <taxon>Paracidobacterium</taxon>
    </lineage>
</organism>
<comment type="caution">
    <text evidence="2">The sequence shown here is derived from an EMBL/GenBank/DDBJ whole genome shotgun (WGS) entry which is preliminary data.</text>
</comment>
<evidence type="ECO:0000313" key="3">
    <source>
        <dbReference type="Proteomes" id="UP000264702"/>
    </source>
</evidence>
<keyword evidence="3" id="KW-1185">Reference proteome</keyword>
<feature type="domain" description="Phage tail collar" evidence="1">
    <location>
        <begin position="7"/>
        <end position="63"/>
    </location>
</feature>
<protein>
    <submittedName>
        <fullName evidence="2">Phage tail protein</fullName>
    </submittedName>
</protein>
<evidence type="ECO:0000259" key="1">
    <source>
        <dbReference type="Pfam" id="PF07484"/>
    </source>
</evidence>
<sequence length="170" mass="17661">MGTPYIGEIRMAGFNFAPVGWAFCNGQTLPISEYSALFNLIGTTYGGDGINTFSLPNLQGRIPFHQGTSAGNTMVLGQISGSESVTLITSQIPAHTHALNANSAAGSQPSPGNGMWAASNLDEYSTEAAAHAMAPSAILPTGGSLPHDNMPPFLVVNFIISLFGVYPSQS</sequence>
<dbReference type="OrthoDB" id="9810174at2"/>
<proteinExistence type="predicted"/>
<evidence type="ECO:0000313" key="2">
    <source>
        <dbReference type="EMBL" id="RFU15279.1"/>
    </source>
</evidence>
<dbReference type="Gene3D" id="3.90.1340.10">
    <property type="entry name" value="Phage tail collar domain"/>
    <property type="match status" value="1"/>
</dbReference>
<dbReference type="AlphaFoldDB" id="A0A372IKL0"/>
<reference evidence="2 3" key="1">
    <citation type="submission" date="2018-08" db="EMBL/GenBank/DDBJ databases">
        <title>Acidipila sp. 4G-K13, an acidobacterium isolated from forest soil.</title>
        <authorList>
            <person name="Gao Z.-H."/>
            <person name="Qiu L.-H."/>
        </authorList>
    </citation>
    <scope>NUCLEOTIDE SEQUENCE [LARGE SCALE GENOMIC DNA]</scope>
    <source>
        <strain evidence="2 3">4G-K13</strain>
    </source>
</reference>
<gene>
    <name evidence="2" type="ORF">D0Y96_16460</name>
</gene>
<dbReference type="InterPro" id="IPR011083">
    <property type="entry name" value="Phage_tail_collar_dom"/>
</dbReference>
<dbReference type="EMBL" id="QVQT01000006">
    <property type="protein sequence ID" value="RFU15279.1"/>
    <property type="molecule type" value="Genomic_DNA"/>
</dbReference>
<accession>A0A372IKL0</accession>
<dbReference type="SUPFAM" id="SSF88874">
    <property type="entry name" value="Receptor-binding domain of short tail fibre protein gp12"/>
    <property type="match status" value="1"/>
</dbReference>
<dbReference type="InterPro" id="IPR037053">
    <property type="entry name" value="Phage_tail_collar_dom_sf"/>
</dbReference>